<evidence type="ECO:0000313" key="2">
    <source>
        <dbReference type="Proteomes" id="UP000001471"/>
    </source>
</evidence>
<dbReference type="eggNOG" id="ENOG502SX08">
    <property type="taxonomic scope" value="Eukaryota"/>
</dbReference>
<gene>
    <name evidence="1" type="ORF">PTRG_09199</name>
</gene>
<organism evidence="1 2">
    <name type="scientific">Pyrenophora tritici-repentis (strain Pt-1C-BFP)</name>
    <name type="common">Wheat tan spot fungus</name>
    <name type="synonym">Drechslera tritici-repentis</name>
    <dbReference type="NCBI Taxonomy" id="426418"/>
    <lineage>
        <taxon>Eukaryota</taxon>
        <taxon>Fungi</taxon>
        <taxon>Dikarya</taxon>
        <taxon>Ascomycota</taxon>
        <taxon>Pezizomycotina</taxon>
        <taxon>Dothideomycetes</taxon>
        <taxon>Pleosporomycetidae</taxon>
        <taxon>Pleosporales</taxon>
        <taxon>Pleosporineae</taxon>
        <taxon>Pleosporaceae</taxon>
        <taxon>Pyrenophora</taxon>
    </lineage>
</organism>
<reference evidence="2" key="1">
    <citation type="journal article" date="2013" name="G3 (Bethesda)">
        <title>Comparative genomics of a plant-pathogenic fungus, Pyrenophora tritici-repentis, reveals transduplication and the impact of repeat elements on pathogenicity and population divergence.</title>
        <authorList>
            <person name="Manning V.A."/>
            <person name="Pandelova I."/>
            <person name="Dhillon B."/>
            <person name="Wilhelm L.J."/>
            <person name="Goodwin S.B."/>
            <person name="Berlin A.M."/>
            <person name="Figueroa M."/>
            <person name="Freitag M."/>
            <person name="Hane J.K."/>
            <person name="Henrissat B."/>
            <person name="Holman W.H."/>
            <person name="Kodira C.D."/>
            <person name="Martin J."/>
            <person name="Oliver R.P."/>
            <person name="Robbertse B."/>
            <person name="Schackwitz W."/>
            <person name="Schwartz D.C."/>
            <person name="Spatafora J.W."/>
            <person name="Turgeon B.G."/>
            <person name="Yandava C."/>
            <person name="Young S."/>
            <person name="Zhou S."/>
            <person name="Zeng Q."/>
            <person name="Grigoriev I.V."/>
            <person name="Ma L.-J."/>
            <person name="Ciuffetti L.M."/>
        </authorList>
    </citation>
    <scope>NUCLEOTIDE SEQUENCE [LARGE SCALE GENOMIC DNA]</scope>
    <source>
        <strain evidence="2">Pt-1C-BFP</strain>
    </source>
</reference>
<dbReference type="OMA" id="AQTAEND"/>
<dbReference type="InParanoid" id="B2WFD1"/>
<dbReference type="EMBL" id="DS231624">
    <property type="protein sequence ID" value="EDU42250.1"/>
    <property type="molecule type" value="Genomic_DNA"/>
</dbReference>
<proteinExistence type="predicted"/>
<evidence type="ECO:0000313" key="1">
    <source>
        <dbReference type="EMBL" id="EDU42250.1"/>
    </source>
</evidence>
<name>B2WFD1_PYRTR</name>
<sequence length="213" mass="23505">MQSACHSTNSALCNNNASFNNDPADFIQALHSSPTSNLSSVLGNIIAITNGLIQQIAAGQHNLDTANLAAQTAENDRAYFTSEFMKIHYICGLLDSVAYTAIQEEILTIDDADDDANWAWKDSEELFKALDKLHALGDLSRNTRIELDKLNMGNTNFPNFLATFNRYANSSRRSATKKVDLLKLKVTPELLDRALTRKGSLAVDDFLGWCALF</sequence>
<dbReference type="AlphaFoldDB" id="B2WFD1"/>
<dbReference type="Proteomes" id="UP000001471">
    <property type="component" value="Unassembled WGS sequence"/>
</dbReference>
<accession>B2WFD1</accession>
<dbReference type="OrthoDB" id="3555093at2759"/>
<protein>
    <submittedName>
        <fullName evidence="1">Uncharacterized protein</fullName>
    </submittedName>
</protein>
<dbReference type="HOGENOM" id="CLU_1294996_0_0_1"/>